<sequence>MERASGPTEGRCGWVSDFREPRTGYQDHADGWLNDLSGIDPADHATWAAYLTAVHRELCARYGLDPAQIGGGAIGWIGLTAAEATAMPDHHEGAAIFLVDAEILAIMGLVEDAPEQCC</sequence>
<keyword evidence="2" id="KW-1185">Reference proteome</keyword>
<evidence type="ECO:0000313" key="2">
    <source>
        <dbReference type="Proteomes" id="UP001596066"/>
    </source>
</evidence>
<comment type="caution">
    <text evidence="1">The sequence shown here is derived from an EMBL/GenBank/DDBJ whole genome shotgun (WGS) entry which is preliminary data.</text>
</comment>
<gene>
    <name evidence="1" type="ORF">ACFPZF_09105</name>
</gene>
<organism evidence="1 2">
    <name type="scientific">Kitasatospora cinereorecta</name>
    <dbReference type="NCBI Taxonomy" id="285560"/>
    <lineage>
        <taxon>Bacteria</taxon>
        <taxon>Bacillati</taxon>
        <taxon>Actinomycetota</taxon>
        <taxon>Actinomycetes</taxon>
        <taxon>Kitasatosporales</taxon>
        <taxon>Streptomycetaceae</taxon>
        <taxon>Kitasatospora</taxon>
    </lineage>
</organism>
<protein>
    <submittedName>
        <fullName evidence="1">Uncharacterized protein</fullName>
    </submittedName>
</protein>
<accession>A0ABW0V6N6</accession>
<dbReference type="Proteomes" id="UP001596066">
    <property type="component" value="Unassembled WGS sequence"/>
</dbReference>
<dbReference type="EMBL" id="JBHSOC010000012">
    <property type="protein sequence ID" value="MFC5641518.1"/>
    <property type="molecule type" value="Genomic_DNA"/>
</dbReference>
<evidence type="ECO:0000313" key="1">
    <source>
        <dbReference type="EMBL" id="MFC5641518.1"/>
    </source>
</evidence>
<name>A0ABW0V6N6_9ACTN</name>
<proteinExistence type="predicted"/>
<dbReference type="RefSeq" id="WP_346146144.1">
    <property type="nucleotide sequence ID" value="NZ_BAAAUA010000026.1"/>
</dbReference>
<reference evidence="2" key="1">
    <citation type="journal article" date="2019" name="Int. J. Syst. Evol. Microbiol.">
        <title>The Global Catalogue of Microorganisms (GCM) 10K type strain sequencing project: providing services to taxonomists for standard genome sequencing and annotation.</title>
        <authorList>
            <consortium name="The Broad Institute Genomics Platform"/>
            <consortium name="The Broad Institute Genome Sequencing Center for Infectious Disease"/>
            <person name="Wu L."/>
            <person name="Ma J."/>
        </authorList>
    </citation>
    <scope>NUCLEOTIDE SEQUENCE [LARGE SCALE GENOMIC DNA]</scope>
    <source>
        <strain evidence="2">CGMCC 4.1622</strain>
    </source>
</reference>